<sequence length="61" mass="6902">MIEAEIYFGNTRDKNCQKTLFSSLTISDKIKTKQLEQEEILVKKAEAAAASDALRRRASKL</sequence>
<keyword evidence="2" id="KW-1185">Reference proteome</keyword>
<evidence type="ECO:0000313" key="2">
    <source>
        <dbReference type="Proteomes" id="UP000559626"/>
    </source>
</evidence>
<organism evidence="1 2">
    <name type="scientific">Hymenobacter polaris</name>
    <dbReference type="NCBI Taxonomy" id="2682546"/>
    <lineage>
        <taxon>Bacteria</taxon>
        <taxon>Pseudomonadati</taxon>
        <taxon>Bacteroidota</taxon>
        <taxon>Cytophagia</taxon>
        <taxon>Cytophagales</taxon>
        <taxon>Hymenobacteraceae</taxon>
        <taxon>Hymenobacter</taxon>
    </lineage>
</organism>
<dbReference type="EMBL" id="JABBGH010000003">
    <property type="protein sequence ID" value="NML67585.1"/>
    <property type="molecule type" value="Genomic_DNA"/>
</dbReference>
<reference evidence="1 2" key="1">
    <citation type="submission" date="2020-04" db="EMBL/GenBank/DDBJ databases">
        <title>Hymenobacter polaris sp. nov., isolated from Arctic soil.</title>
        <authorList>
            <person name="Dahal R.H."/>
        </authorList>
    </citation>
    <scope>NUCLEOTIDE SEQUENCE [LARGE SCALE GENOMIC DNA]</scope>
    <source>
        <strain evidence="1 2">RP-2-7</strain>
    </source>
</reference>
<dbReference type="AlphaFoldDB" id="A0A7Y0AHV3"/>
<dbReference type="Proteomes" id="UP000559626">
    <property type="component" value="Unassembled WGS sequence"/>
</dbReference>
<accession>A0A7Y0AHV3</accession>
<comment type="caution">
    <text evidence="1">The sequence shown here is derived from an EMBL/GenBank/DDBJ whole genome shotgun (WGS) entry which is preliminary data.</text>
</comment>
<evidence type="ECO:0000313" key="1">
    <source>
        <dbReference type="EMBL" id="NML67585.1"/>
    </source>
</evidence>
<dbReference type="RefSeq" id="WP_169533238.1">
    <property type="nucleotide sequence ID" value="NZ_JABBGH010000003.1"/>
</dbReference>
<gene>
    <name evidence="1" type="ORF">HHL22_20485</name>
</gene>
<proteinExistence type="predicted"/>
<name>A0A7Y0AHV3_9BACT</name>
<protein>
    <submittedName>
        <fullName evidence="1">Uncharacterized protein</fullName>
    </submittedName>
</protein>